<proteinExistence type="predicted"/>
<gene>
    <name evidence="2" type="ORF">ElyMa_005615700</name>
</gene>
<evidence type="ECO:0000256" key="1">
    <source>
        <dbReference type="SAM" id="MobiDB-lite"/>
    </source>
</evidence>
<dbReference type="AlphaFoldDB" id="A0AAV4F8D7"/>
<evidence type="ECO:0000313" key="2">
    <source>
        <dbReference type="EMBL" id="GFR68721.1"/>
    </source>
</evidence>
<dbReference type="EMBL" id="BMAT01011218">
    <property type="protein sequence ID" value="GFR68721.1"/>
    <property type="molecule type" value="Genomic_DNA"/>
</dbReference>
<protein>
    <submittedName>
        <fullName evidence="2">Uncharacterized protein</fullName>
    </submittedName>
</protein>
<accession>A0AAV4F8D7</accession>
<name>A0AAV4F8D7_9GAST</name>
<dbReference type="Proteomes" id="UP000762676">
    <property type="component" value="Unassembled WGS sequence"/>
</dbReference>
<keyword evidence="3" id="KW-1185">Reference proteome</keyword>
<reference evidence="2 3" key="1">
    <citation type="journal article" date="2021" name="Elife">
        <title>Chloroplast acquisition without the gene transfer in kleptoplastic sea slugs, Plakobranchus ocellatus.</title>
        <authorList>
            <person name="Maeda T."/>
            <person name="Takahashi S."/>
            <person name="Yoshida T."/>
            <person name="Shimamura S."/>
            <person name="Takaki Y."/>
            <person name="Nagai Y."/>
            <person name="Toyoda A."/>
            <person name="Suzuki Y."/>
            <person name="Arimoto A."/>
            <person name="Ishii H."/>
            <person name="Satoh N."/>
            <person name="Nishiyama T."/>
            <person name="Hasebe M."/>
            <person name="Maruyama T."/>
            <person name="Minagawa J."/>
            <person name="Obokata J."/>
            <person name="Shigenobu S."/>
        </authorList>
    </citation>
    <scope>NUCLEOTIDE SEQUENCE [LARGE SCALE GENOMIC DNA]</scope>
</reference>
<evidence type="ECO:0000313" key="3">
    <source>
        <dbReference type="Proteomes" id="UP000762676"/>
    </source>
</evidence>
<organism evidence="2 3">
    <name type="scientific">Elysia marginata</name>
    <dbReference type="NCBI Taxonomy" id="1093978"/>
    <lineage>
        <taxon>Eukaryota</taxon>
        <taxon>Metazoa</taxon>
        <taxon>Spiralia</taxon>
        <taxon>Lophotrochozoa</taxon>
        <taxon>Mollusca</taxon>
        <taxon>Gastropoda</taxon>
        <taxon>Heterobranchia</taxon>
        <taxon>Euthyneura</taxon>
        <taxon>Panpulmonata</taxon>
        <taxon>Sacoglossa</taxon>
        <taxon>Placobranchoidea</taxon>
        <taxon>Plakobranchidae</taxon>
        <taxon>Elysia</taxon>
    </lineage>
</organism>
<sequence length="122" mass="13685">MPMYESIGAERQRDGTGRSAVPVAASFKSHPGPILKLPQRYRRQKCGRGLGVFPAKKQTCIVGGMMLTRANQKMTQTCRAVLCRTYGFKHRSNRLRYRSFSAYFVPLPCRCCAYGFPASGRS</sequence>
<comment type="caution">
    <text evidence="2">The sequence shown here is derived from an EMBL/GenBank/DDBJ whole genome shotgun (WGS) entry which is preliminary data.</text>
</comment>
<feature type="region of interest" description="Disordered" evidence="1">
    <location>
        <begin position="1"/>
        <end position="20"/>
    </location>
</feature>